<dbReference type="CDD" id="cd06170">
    <property type="entry name" value="LuxR_C_like"/>
    <property type="match status" value="1"/>
</dbReference>
<dbReference type="Proteomes" id="UP000264880">
    <property type="component" value="Chromosome"/>
</dbReference>
<keyword evidence="3" id="KW-0804">Transcription</keyword>
<dbReference type="InterPro" id="IPR000792">
    <property type="entry name" value="Tscrpt_reg_LuxR_C"/>
</dbReference>
<dbReference type="PANTHER" id="PTHR44688">
    <property type="entry name" value="DNA-BINDING TRANSCRIPTIONAL ACTIVATOR DEVR_DOSR"/>
    <property type="match status" value="1"/>
</dbReference>
<dbReference type="SMART" id="SM00421">
    <property type="entry name" value="HTH_LUXR"/>
    <property type="match status" value="1"/>
</dbReference>
<keyword evidence="1" id="KW-0805">Transcription regulation</keyword>
<evidence type="ECO:0000256" key="2">
    <source>
        <dbReference type="ARBA" id="ARBA00023125"/>
    </source>
</evidence>
<keyword evidence="4" id="KW-0472">Membrane</keyword>
<evidence type="ECO:0000256" key="3">
    <source>
        <dbReference type="ARBA" id="ARBA00023163"/>
    </source>
</evidence>
<protein>
    <submittedName>
        <fullName evidence="6">Helix-turn-helix transcriptional regulator</fullName>
    </submittedName>
</protein>
<dbReference type="RefSeq" id="WP_069731425.1">
    <property type="nucleotide sequence ID" value="NZ_CP019914.1"/>
</dbReference>
<name>A0AAC9TSR1_9SPIR</name>
<dbReference type="PROSITE" id="PS50043">
    <property type="entry name" value="HTH_LUXR_2"/>
    <property type="match status" value="1"/>
</dbReference>
<gene>
    <name evidence="6" type="ORF">BHAMNSH16_07145</name>
</gene>
<sequence>MNYVLGYILLIAYLFSFIIGFSSILFSIIYYIIERVAWLKYYIIFLFTFSLLLLIRAVKILSFLTVPYFMSNNIFNTLYFFSFSVAMSLMLYFIPAFLYRFLNIKWNFKQNIIYISISIIHFILSILGILIKFDMYIISSIIFYISIIVIFIIGAVNYKNIKDKTMKLIVKILGLITIIIYPVLIYQLIIYRIEASDIGSMDITLVLFYIWWNLVMLGYLSWYFINILNNKISKSGNINCESTIEDGIKYNNNVEKKEIDVNLTKREKEILSYLLDGKTNKEVSLILSISLNTVNNHVANIYEKSGVKNRVELVNKFSKK</sequence>
<feature type="domain" description="HTH luxR-type" evidence="5">
    <location>
        <begin position="256"/>
        <end position="320"/>
    </location>
</feature>
<feature type="transmembrane region" description="Helical" evidence="4">
    <location>
        <begin position="111"/>
        <end position="131"/>
    </location>
</feature>
<keyword evidence="4" id="KW-1133">Transmembrane helix</keyword>
<feature type="transmembrane region" description="Helical" evidence="4">
    <location>
        <begin position="168"/>
        <end position="191"/>
    </location>
</feature>
<dbReference type="Pfam" id="PF00196">
    <property type="entry name" value="GerE"/>
    <property type="match status" value="1"/>
</dbReference>
<keyword evidence="7" id="KW-1185">Reference proteome</keyword>
<dbReference type="PANTHER" id="PTHR44688:SF16">
    <property type="entry name" value="DNA-BINDING TRANSCRIPTIONAL ACTIVATOR DEVR_DOSR"/>
    <property type="match status" value="1"/>
</dbReference>
<feature type="transmembrane region" description="Helical" evidence="4">
    <location>
        <begin position="137"/>
        <end position="156"/>
    </location>
</feature>
<evidence type="ECO:0000256" key="1">
    <source>
        <dbReference type="ARBA" id="ARBA00023015"/>
    </source>
</evidence>
<reference evidence="6 7" key="1">
    <citation type="submission" date="2017-02" db="EMBL/GenBank/DDBJ databases">
        <title>Complete genome sequence of Brachyspira hampsonii genomovar I strain NSH-16 (ATCC BAA-2463).</title>
        <authorList>
            <person name="Mirajkar N.S."/>
            <person name="Gebhart C.J."/>
        </authorList>
    </citation>
    <scope>NUCLEOTIDE SEQUENCE [LARGE SCALE GENOMIC DNA]</scope>
    <source>
        <strain evidence="6 7">NSH-16</strain>
    </source>
</reference>
<feature type="transmembrane region" description="Helical" evidence="4">
    <location>
        <begin position="78"/>
        <end position="99"/>
    </location>
</feature>
<dbReference type="KEGG" id="bhp:BHAMNSH16_07145"/>
<dbReference type="InterPro" id="IPR036388">
    <property type="entry name" value="WH-like_DNA-bd_sf"/>
</dbReference>
<feature type="transmembrane region" description="Helical" evidence="4">
    <location>
        <begin position="203"/>
        <end position="225"/>
    </location>
</feature>
<dbReference type="PRINTS" id="PR00038">
    <property type="entry name" value="HTHLUXR"/>
</dbReference>
<proteinExistence type="predicted"/>
<evidence type="ECO:0000256" key="4">
    <source>
        <dbReference type="SAM" id="Phobius"/>
    </source>
</evidence>
<feature type="transmembrane region" description="Helical" evidence="4">
    <location>
        <begin position="39"/>
        <end position="58"/>
    </location>
</feature>
<dbReference type="EMBL" id="CP019914">
    <property type="protein sequence ID" value="ASJ21430.1"/>
    <property type="molecule type" value="Genomic_DNA"/>
</dbReference>
<organism evidence="6 7">
    <name type="scientific">Brachyspira hampsonii</name>
    <dbReference type="NCBI Taxonomy" id="1287055"/>
    <lineage>
        <taxon>Bacteria</taxon>
        <taxon>Pseudomonadati</taxon>
        <taxon>Spirochaetota</taxon>
        <taxon>Spirochaetia</taxon>
        <taxon>Brachyspirales</taxon>
        <taxon>Brachyspiraceae</taxon>
        <taxon>Brachyspira</taxon>
    </lineage>
</organism>
<evidence type="ECO:0000259" key="5">
    <source>
        <dbReference type="PROSITE" id="PS50043"/>
    </source>
</evidence>
<evidence type="ECO:0000313" key="7">
    <source>
        <dbReference type="Proteomes" id="UP000264880"/>
    </source>
</evidence>
<dbReference type="Gene3D" id="1.10.10.10">
    <property type="entry name" value="Winged helix-like DNA-binding domain superfamily/Winged helix DNA-binding domain"/>
    <property type="match status" value="1"/>
</dbReference>
<keyword evidence="4" id="KW-0812">Transmembrane</keyword>
<keyword evidence="2" id="KW-0238">DNA-binding</keyword>
<evidence type="ECO:0000313" key="6">
    <source>
        <dbReference type="EMBL" id="ASJ21430.1"/>
    </source>
</evidence>
<accession>A0AAC9TSR1</accession>
<dbReference type="SUPFAM" id="SSF46894">
    <property type="entry name" value="C-terminal effector domain of the bipartite response regulators"/>
    <property type="match status" value="1"/>
</dbReference>
<feature type="transmembrane region" description="Helical" evidence="4">
    <location>
        <begin position="6"/>
        <end position="32"/>
    </location>
</feature>
<dbReference type="AlphaFoldDB" id="A0AAC9TSR1"/>
<dbReference type="InterPro" id="IPR016032">
    <property type="entry name" value="Sig_transdc_resp-reg_C-effctor"/>
</dbReference>
<dbReference type="GO" id="GO:0006355">
    <property type="term" value="P:regulation of DNA-templated transcription"/>
    <property type="evidence" value="ECO:0007669"/>
    <property type="project" value="InterPro"/>
</dbReference>
<dbReference type="GO" id="GO:0003677">
    <property type="term" value="F:DNA binding"/>
    <property type="evidence" value="ECO:0007669"/>
    <property type="project" value="UniProtKB-KW"/>
</dbReference>
<dbReference type="PROSITE" id="PS00622">
    <property type="entry name" value="HTH_LUXR_1"/>
    <property type="match status" value="1"/>
</dbReference>